<protein>
    <recommendedName>
        <fullName evidence="5">Glycosyl hydrolase family 32 N-terminal domain-containing protein</fullName>
    </recommendedName>
</protein>
<keyword evidence="7" id="KW-1185">Reference proteome</keyword>
<proteinExistence type="inferred from homology"/>
<organism evidence="6 7">
    <name type="scientific">Acer yangbiense</name>
    <dbReference type="NCBI Taxonomy" id="1000413"/>
    <lineage>
        <taxon>Eukaryota</taxon>
        <taxon>Viridiplantae</taxon>
        <taxon>Streptophyta</taxon>
        <taxon>Embryophyta</taxon>
        <taxon>Tracheophyta</taxon>
        <taxon>Spermatophyta</taxon>
        <taxon>Magnoliopsida</taxon>
        <taxon>eudicotyledons</taxon>
        <taxon>Gunneridae</taxon>
        <taxon>Pentapetalae</taxon>
        <taxon>rosids</taxon>
        <taxon>malvids</taxon>
        <taxon>Sapindales</taxon>
        <taxon>Sapindaceae</taxon>
        <taxon>Hippocastanoideae</taxon>
        <taxon>Acereae</taxon>
        <taxon>Acer</taxon>
    </lineage>
</organism>
<dbReference type="InterPro" id="IPR023296">
    <property type="entry name" value="Glyco_hydro_beta-prop_sf"/>
</dbReference>
<sequence>MNNFSVSLFLLFSLLLTHGIVELQASTNQPYRTGFHFQPAKNWMNGPMIYKGIYHLFYQYNPYAAVWGNITWAHSTSTDLVNWTPQDIAIAASQSFDSQGCWSGSATILLEADQPSSTPE</sequence>
<name>A0A5C7GPI7_9ROSI</name>
<dbReference type="Proteomes" id="UP000323000">
    <property type="component" value="Unassembled WGS sequence"/>
</dbReference>
<evidence type="ECO:0000256" key="3">
    <source>
        <dbReference type="ARBA" id="ARBA00023295"/>
    </source>
</evidence>
<gene>
    <name evidence="6" type="ORF">EZV62_028054</name>
</gene>
<keyword evidence="2" id="KW-0378">Hydrolase</keyword>
<evidence type="ECO:0000256" key="1">
    <source>
        <dbReference type="ARBA" id="ARBA00009902"/>
    </source>
</evidence>
<dbReference type="OrthoDB" id="202537at2759"/>
<dbReference type="SUPFAM" id="SSF75005">
    <property type="entry name" value="Arabinanase/levansucrase/invertase"/>
    <property type="match status" value="1"/>
</dbReference>
<dbReference type="InterPro" id="IPR013148">
    <property type="entry name" value="Glyco_hydro_32_N"/>
</dbReference>
<comment type="similarity">
    <text evidence="1">Belongs to the glycosyl hydrolase 32 family.</text>
</comment>
<feature type="signal peptide" evidence="4">
    <location>
        <begin position="1"/>
        <end position="19"/>
    </location>
</feature>
<feature type="chain" id="PRO_5023121545" description="Glycosyl hydrolase family 32 N-terminal domain-containing protein" evidence="4">
    <location>
        <begin position="20"/>
        <end position="120"/>
    </location>
</feature>
<evidence type="ECO:0000256" key="2">
    <source>
        <dbReference type="ARBA" id="ARBA00022801"/>
    </source>
</evidence>
<dbReference type="Pfam" id="PF00251">
    <property type="entry name" value="Glyco_hydro_32N"/>
    <property type="match status" value="1"/>
</dbReference>
<dbReference type="PANTHER" id="PTHR31953">
    <property type="entry name" value="BETA-FRUCTOFURANOSIDASE, INSOLUBLE ISOENZYME CWINV1-RELATED"/>
    <property type="match status" value="1"/>
</dbReference>
<evidence type="ECO:0000313" key="7">
    <source>
        <dbReference type="Proteomes" id="UP000323000"/>
    </source>
</evidence>
<dbReference type="InterPro" id="IPR050551">
    <property type="entry name" value="Fructan_Metab_Enzymes"/>
</dbReference>
<dbReference type="EMBL" id="VAHF01000129">
    <property type="protein sequence ID" value="TXG46445.1"/>
    <property type="molecule type" value="Genomic_DNA"/>
</dbReference>
<dbReference type="AlphaFoldDB" id="A0A5C7GPI7"/>
<evidence type="ECO:0000259" key="5">
    <source>
        <dbReference type="Pfam" id="PF00251"/>
    </source>
</evidence>
<comment type="caution">
    <text evidence="6">The sequence shown here is derived from an EMBL/GenBank/DDBJ whole genome shotgun (WGS) entry which is preliminary data.</text>
</comment>
<keyword evidence="3" id="KW-0326">Glycosidase</keyword>
<evidence type="ECO:0000313" key="6">
    <source>
        <dbReference type="EMBL" id="TXG46445.1"/>
    </source>
</evidence>
<dbReference type="Gene3D" id="2.115.10.20">
    <property type="entry name" value="Glycosyl hydrolase domain, family 43"/>
    <property type="match status" value="1"/>
</dbReference>
<accession>A0A5C7GPI7</accession>
<evidence type="ECO:0000256" key="4">
    <source>
        <dbReference type="SAM" id="SignalP"/>
    </source>
</evidence>
<feature type="domain" description="Glycosyl hydrolase family 32 N-terminal" evidence="5">
    <location>
        <begin position="36"/>
        <end position="109"/>
    </location>
</feature>
<keyword evidence="4" id="KW-0732">Signal</keyword>
<reference evidence="7" key="1">
    <citation type="journal article" date="2019" name="Gigascience">
        <title>De novo genome assembly of the endangered Acer yangbiense, a plant species with extremely small populations endemic to Yunnan Province, China.</title>
        <authorList>
            <person name="Yang J."/>
            <person name="Wariss H.M."/>
            <person name="Tao L."/>
            <person name="Zhang R."/>
            <person name="Yun Q."/>
            <person name="Hollingsworth P."/>
            <person name="Dao Z."/>
            <person name="Luo G."/>
            <person name="Guo H."/>
            <person name="Ma Y."/>
            <person name="Sun W."/>
        </authorList>
    </citation>
    <scope>NUCLEOTIDE SEQUENCE [LARGE SCALE GENOMIC DNA]</scope>
    <source>
        <strain evidence="7">cv. Malutang</strain>
    </source>
</reference>
<dbReference type="GO" id="GO:0016798">
    <property type="term" value="F:hydrolase activity, acting on glycosyl bonds"/>
    <property type="evidence" value="ECO:0007669"/>
    <property type="project" value="UniProtKB-KW"/>
</dbReference>